<dbReference type="SUPFAM" id="SSF82708">
    <property type="entry name" value="R3H domain"/>
    <property type="match status" value="1"/>
</dbReference>
<dbReference type="InterPro" id="IPR036867">
    <property type="entry name" value="R3H_dom_sf"/>
</dbReference>
<accession>A0A7G2FDJ1</accession>
<proteinExistence type="predicted"/>
<evidence type="ECO:0000256" key="1">
    <source>
        <dbReference type="SAM" id="MobiDB-lite"/>
    </source>
</evidence>
<keyword evidence="2" id="KW-0472">Membrane</keyword>
<keyword evidence="2" id="KW-0812">Transmembrane</keyword>
<gene>
    <name evidence="3" type="ORF">AT9943_LOCUS20460</name>
</gene>
<evidence type="ECO:0000313" key="3">
    <source>
        <dbReference type="EMBL" id="CAD5333084.1"/>
    </source>
</evidence>
<dbReference type="GO" id="GO:0003676">
    <property type="term" value="F:nucleic acid binding"/>
    <property type="evidence" value="ECO:0007669"/>
    <property type="project" value="InterPro"/>
</dbReference>
<keyword evidence="2" id="KW-1133">Transmembrane helix</keyword>
<dbReference type="InterPro" id="IPR051937">
    <property type="entry name" value="R3H_domain_containing"/>
</dbReference>
<name>A0A7G2FDJ1_ARATH</name>
<dbReference type="Gene3D" id="3.30.1370.50">
    <property type="entry name" value="R3H-like domain"/>
    <property type="match status" value="1"/>
</dbReference>
<evidence type="ECO:0000256" key="2">
    <source>
        <dbReference type="SAM" id="Phobius"/>
    </source>
</evidence>
<dbReference type="Proteomes" id="UP000516314">
    <property type="component" value="Chromosome 5"/>
</dbReference>
<reference evidence="3 4" key="1">
    <citation type="submission" date="2020-09" db="EMBL/GenBank/DDBJ databases">
        <authorList>
            <person name="Ashkenazy H."/>
        </authorList>
    </citation>
    <scope>NUCLEOTIDE SEQUENCE [LARGE SCALE GENOMIC DNA]</scope>
    <source>
        <strain evidence="4">cv. Cdm-0</strain>
    </source>
</reference>
<organism evidence="3 4">
    <name type="scientific">Arabidopsis thaliana</name>
    <name type="common">Mouse-ear cress</name>
    <dbReference type="NCBI Taxonomy" id="3702"/>
    <lineage>
        <taxon>Eukaryota</taxon>
        <taxon>Viridiplantae</taxon>
        <taxon>Streptophyta</taxon>
        <taxon>Embryophyta</taxon>
        <taxon>Tracheophyta</taxon>
        <taxon>Spermatophyta</taxon>
        <taxon>Magnoliopsida</taxon>
        <taxon>eudicotyledons</taxon>
        <taxon>Gunneridae</taxon>
        <taxon>Pentapetalae</taxon>
        <taxon>rosids</taxon>
        <taxon>malvids</taxon>
        <taxon>Brassicales</taxon>
        <taxon>Brassicaceae</taxon>
        <taxon>Camelineae</taxon>
        <taxon>Arabidopsis</taxon>
    </lineage>
</organism>
<dbReference type="PANTHER" id="PTHR15672:SF15">
    <property type="entry name" value="SINGLE-STRANDED NUCLEIC ACID BINDING R3H PROTEIN"/>
    <property type="match status" value="1"/>
</dbReference>
<dbReference type="EMBL" id="LR881470">
    <property type="protein sequence ID" value="CAD5333084.1"/>
    <property type="molecule type" value="Genomic_DNA"/>
</dbReference>
<dbReference type="AlphaFoldDB" id="A0A7G2FDJ1"/>
<feature type="transmembrane region" description="Helical" evidence="2">
    <location>
        <begin position="7"/>
        <end position="27"/>
    </location>
</feature>
<protein>
    <submittedName>
        <fullName evidence="3">(thale cress) hypothetical protein</fullName>
    </submittedName>
</protein>
<feature type="region of interest" description="Disordered" evidence="1">
    <location>
        <begin position="72"/>
        <end position="96"/>
    </location>
</feature>
<sequence>MHGVFNIYSSLAFVELPLPIAFVFFFATNPEQQQFEFQHFPISYLRLAAHRVANHYGLAKAVQESENGKSECTKVSIKTRPSKGSGYGAREQDKKRGPLRSVYRRNVSLSRDDKQVSKNACVEVKKNLSLRESGPTSRVAIFRDREKDRSFSCVRMVDDELTKMICDRFDLRPWIDWMENRFVLGDYTDIEKMHLAHGFIEGDALDFIRDVKSVMPYPSWNAMKESLLSAFGIDDDPERISLILERERRWEELQQSKVNSVLENRDSVVLNTNFEQESIPKNNLMVTFEERKLQIKEEKEMFESLEVQI</sequence>
<evidence type="ECO:0000313" key="4">
    <source>
        <dbReference type="Proteomes" id="UP000516314"/>
    </source>
</evidence>
<dbReference type="PANTHER" id="PTHR15672">
    <property type="entry name" value="CAMP-REGULATED PHOSPHOPROTEIN 21 RELATED R3H DOMAIN CONTAINING PROTEIN"/>
    <property type="match status" value="1"/>
</dbReference>